<evidence type="ECO:0000256" key="1">
    <source>
        <dbReference type="ARBA" id="ARBA00010945"/>
    </source>
</evidence>
<name>A0A1I0VFK8_SELRU</name>
<dbReference type="InterPro" id="IPR001126">
    <property type="entry name" value="UmuC"/>
</dbReference>
<feature type="domain" description="UmuC" evidence="3">
    <location>
        <begin position="1"/>
        <end position="217"/>
    </location>
</feature>
<dbReference type="CDD" id="cd22332">
    <property type="entry name" value="HsdR_N"/>
    <property type="match status" value="1"/>
</dbReference>
<dbReference type="Pfam" id="PF00817">
    <property type="entry name" value="IMS"/>
    <property type="match status" value="1"/>
</dbReference>
<keyword evidence="2" id="KW-0680">Restriction system</keyword>
<protein>
    <submittedName>
        <fullName evidence="5">Type I restriction enzyme, R subunit</fullName>
    </submittedName>
</protein>
<reference evidence="5 6" key="1">
    <citation type="submission" date="2016-10" db="EMBL/GenBank/DDBJ databases">
        <authorList>
            <person name="de Groot N.N."/>
        </authorList>
    </citation>
    <scope>NUCLEOTIDE SEQUENCE [LARGE SCALE GENOMIC DNA]</scope>
    <source>
        <strain evidence="5 6">L14</strain>
    </source>
</reference>
<evidence type="ECO:0000313" key="5">
    <source>
        <dbReference type="EMBL" id="SFA74760.1"/>
    </source>
</evidence>
<dbReference type="SUPFAM" id="SSF56672">
    <property type="entry name" value="DNA/RNA polymerases"/>
    <property type="match status" value="1"/>
</dbReference>
<dbReference type="InterPro" id="IPR051268">
    <property type="entry name" value="Type-I_R_enzyme_R_subunit"/>
</dbReference>
<dbReference type="EMBL" id="FOJX01000001">
    <property type="protein sequence ID" value="SFA74760.1"/>
    <property type="molecule type" value="Genomic_DNA"/>
</dbReference>
<accession>A0A1I0VFK8</accession>
<organism evidence="5 6">
    <name type="scientific">Selenomonas ruminantium</name>
    <dbReference type="NCBI Taxonomy" id="971"/>
    <lineage>
        <taxon>Bacteria</taxon>
        <taxon>Bacillati</taxon>
        <taxon>Bacillota</taxon>
        <taxon>Negativicutes</taxon>
        <taxon>Selenomonadales</taxon>
        <taxon>Selenomonadaceae</taxon>
        <taxon>Selenomonas</taxon>
    </lineage>
</organism>
<gene>
    <name evidence="5" type="ORF">SAMN05216587_101543</name>
</gene>
<dbReference type="SMART" id="SM00487">
    <property type="entry name" value="DEXDc"/>
    <property type="match status" value="1"/>
</dbReference>
<dbReference type="InterPro" id="IPR014001">
    <property type="entry name" value="Helicase_ATP-bd"/>
</dbReference>
<dbReference type="Pfam" id="PF12008">
    <property type="entry name" value="EcoR124_C"/>
    <property type="match status" value="1"/>
</dbReference>
<evidence type="ECO:0000259" key="4">
    <source>
        <dbReference type="PROSITE" id="PS51192"/>
    </source>
</evidence>
<dbReference type="Gene3D" id="3.90.1570.50">
    <property type="match status" value="1"/>
</dbReference>
<evidence type="ECO:0000313" key="6">
    <source>
        <dbReference type="Proteomes" id="UP000183843"/>
    </source>
</evidence>
<feature type="domain" description="Helicase ATP-binding" evidence="4">
    <location>
        <begin position="312"/>
        <end position="479"/>
    </location>
</feature>
<dbReference type="InterPro" id="IPR022625">
    <property type="entry name" value="TypeI_RM_Rsu_C"/>
</dbReference>
<dbReference type="PROSITE" id="PS51192">
    <property type="entry name" value="HELICASE_ATP_BIND_1"/>
    <property type="match status" value="1"/>
</dbReference>
<dbReference type="Gene3D" id="1.20.58.910">
    <property type="match status" value="1"/>
</dbReference>
<dbReference type="GO" id="GO:0009307">
    <property type="term" value="P:DNA restriction-modification system"/>
    <property type="evidence" value="ECO:0007669"/>
    <property type="project" value="UniProtKB-KW"/>
</dbReference>
<evidence type="ECO:0000259" key="3">
    <source>
        <dbReference type="PROSITE" id="PS50173"/>
    </source>
</evidence>
<dbReference type="Gene3D" id="3.40.50.300">
    <property type="entry name" value="P-loop containing nucleotide triphosphate hydrolases"/>
    <property type="match status" value="2"/>
</dbReference>
<evidence type="ECO:0000256" key="2">
    <source>
        <dbReference type="ARBA" id="ARBA00022747"/>
    </source>
</evidence>
<dbReference type="InterPro" id="IPR043502">
    <property type="entry name" value="DNA/RNA_pol_sf"/>
</dbReference>
<dbReference type="GO" id="GO:0006281">
    <property type="term" value="P:DNA repair"/>
    <property type="evidence" value="ECO:0007669"/>
    <property type="project" value="InterPro"/>
</dbReference>
<sequence length="939" mass="107275">MECVERGLDPLTTCLVVADESRTEKTICLAATPAIKKYGVPGRARLFEVVQKIKFANGGRRCFSPGGKLLGESCDAEELEKNPNLAISYIVASPRMTLYMEYSARVYSVYLRYIAQEDIHCYSIDEVFINAEPYLATYKMTAHELAMKMVREVLEETGITATAGIGTNMYLAKIAMDIVAKHMPPDKDGVRIAELDEMSYRQKLWAHTPLTDFWRMVICSPIEMRYFATPKSKDRFNLSFAFHWTDKENNPVNNWECVVDNFLRVPMAHQIIGDYLVIYAAENQEDRCHLLMRPYQVYALQAVELASIGHDEGSGGIAHGGVVWHTTGSGKTITSFKTALFLSTRVDFDKIVFMVDRRELDSNTSKRFKEYAKYEPVTVDDSPSTYALSKKFKEPGIVVTTTFKVHNLVKKLIETGDERLKEKRIVFIIDEAHRTTVGDMMVDIKKFFQKKGLFYGFTGTPLFDENHAKGKVNKESEVIMTTERLFGPLLHKYTIDEAIADKNVLSFHVKYINTSEFKGYEDLRDKLAEALAADKEAGCKINEAEEIVAGWDDLKVEQEAEKRKLFVYQDETHIPRVVEHILSNWEAQSQGKFFNAILTVAYKKRVLAYYKEFKKQLAKQDNPIHVAMTISFGNPNSPDRLEKEFVEEMFADYEKFTNVSFTAGDQKRGEDAYYEDLTERGGSGRGYRNIDLIIVADQMLTGWDDKYLNTLYNDRLQGLIQAYSRTNRVLGSRKEFGTIINYMRPKESERAVNDALSLYDSGGQNSPAYVGTYDVAVEKLKARVEKMRSVLPNPTEWQTLEKDEEGTKAFLKVFKAASSQKHKVEQYYEFLWDDDRFGITQDMWLNYVGAYKNLRPDSNEPEMEIISLPGRLKIVGTAEITAAYIIELVGKKTKTVDGVRVIDEESMRIILEKIHQLSNRGEKRQAEILTEFLGDIKDG</sequence>
<dbReference type="PANTHER" id="PTHR30195">
    <property type="entry name" value="TYPE I SITE-SPECIFIC DEOXYRIBONUCLEASE PROTEIN SUBUNIT M AND R"/>
    <property type="match status" value="1"/>
</dbReference>
<dbReference type="InterPro" id="IPR043128">
    <property type="entry name" value="Rev_trsase/Diguanyl_cyclase"/>
</dbReference>
<proteinExistence type="inferred from homology"/>
<dbReference type="CDD" id="cd18030">
    <property type="entry name" value="DEXHc_RE_I_HsdR"/>
    <property type="match status" value="1"/>
</dbReference>
<dbReference type="Proteomes" id="UP000183843">
    <property type="component" value="Unassembled WGS sequence"/>
</dbReference>
<dbReference type="SUPFAM" id="SSF52540">
    <property type="entry name" value="P-loop containing nucleoside triphosphate hydrolases"/>
    <property type="match status" value="1"/>
</dbReference>
<dbReference type="PANTHER" id="PTHR30195:SF16">
    <property type="entry name" value="TYPE I RESTRICTION ENZYME ENDONUCLEASE SUBUNIT"/>
    <property type="match status" value="1"/>
</dbReference>
<comment type="similarity">
    <text evidence="1">Belongs to the DNA polymerase type-Y family.</text>
</comment>
<dbReference type="InterPro" id="IPR040980">
    <property type="entry name" value="SWI2_SNF2"/>
</dbReference>
<dbReference type="PROSITE" id="PS50173">
    <property type="entry name" value="UMUC"/>
    <property type="match status" value="1"/>
</dbReference>
<dbReference type="Gene3D" id="3.30.70.270">
    <property type="match status" value="1"/>
</dbReference>
<dbReference type="AlphaFoldDB" id="A0A1I0VFK8"/>
<dbReference type="InterPro" id="IPR055180">
    <property type="entry name" value="HsdR_RecA-like_helicase_dom_2"/>
</dbReference>
<dbReference type="InterPro" id="IPR027417">
    <property type="entry name" value="P-loop_NTPase"/>
</dbReference>
<dbReference type="Pfam" id="PF18766">
    <property type="entry name" value="SWI2_SNF2"/>
    <property type="match status" value="1"/>
</dbReference>
<dbReference type="Pfam" id="PF22679">
    <property type="entry name" value="T1R_D3-like"/>
    <property type="match status" value="1"/>
</dbReference>